<dbReference type="InterPro" id="IPR011856">
    <property type="entry name" value="tRNA_endonuc-like_dom_sf"/>
</dbReference>
<dbReference type="EMBL" id="SWJZ01000013">
    <property type="protein sequence ID" value="TKD23006.1"/>
    <property type="molecule type" value="Genomic_DNA"/>
</dbReference>
<protein>
    <submittedName>
        <fullName evidence="2">DUF4268 domain-containing protein</fullName>
    </submittedName>
</protein>
<proteinExistence type="predicted"/>
<feature type="domain" description="DUF4268" evidence="1">
    <location>
        <begin position="228"/>
        <end position="361"/>
    </location>
</feature>
<dbReference type="Gene3D" id="3.40.1350.10">
    <property type="match status" value="1"/>
</dbReference>
<dbReference type="RefSeq" id="WP_136905076.1">
    <property type="nucleotide sequence ID" value="NZ_SWJZ01000013.1"/>
</dbReference>
<sequence length="383" mass="44266">MFRVDRSTNRISRLPRARFSEYGLRERDHLQEWLAHQPDALDEPLLVIQKEFDGFADTRERLDLLALDAEGQLVVIENKLDDSGRDVVWQALKYAAYVSSLTKAQILDIYQSYLDRYEGGGDAAQRICEFLGLETLDEAVLNPGHRQRMVFIAAHFRKEVTATVLWLREHGIDARCLKVVPYPYGEELFIDIQPVIPTPEAADFMISMAEKETEEKSAQVAQRKTEKLRQEYWTMALEALRKANVGLYQNISTSDAHWLTAGSGIASCGYGLIFLKRELRVELSFSRFETAENKWLFDKLMERKDQIEAAFGHPIEWLRLDAKKASRIQFSYPCDGYDRERWPEYIAWHVAHMQKWEKALRGPLNDLNQAFKLREGTSDGVSV</sequence>
<dbReference type="Pfam" id="PF14088">
    <property type="entry name" value="DUF4268"/>
    <property type="match status" value="1"/>
</dbReference>
<dbReference type="OrthoDB" id="570199at2"/>
<evidence type="ECO:0000313" key="3">
    <source>
        <dbReference type="Proteomes" id="UP000310597"/>
    </source>
</evidence>
<reference evidence="2 3" key="1">
    <citation type="submission" date="2019-04" db="EMBL/GenBank/DDBJ databases">
        <title>Draft Whole-Genome sequence of the purple photosynthetic bacterium Rhodobacter capsulatus SP108 with an indigenous class A beta-lactamase.</title>
        <authorList>
            <person name="Robertson S."/>
            <person name="Meyer T.E."/>
            <person name="Kyndt J.A."/>
        </authorList>
    </citation>
    <scope>NUCLEOTIDE SEQUENCE [LARGE SCALE GENOMIC DNA]</scope>
    <source>
        <strain evidence="2 3">SP108</strain>
    </source>
</reference>
<dbReference type="AlphaFoldDB" id="A0A4U1JV07"/>
<evidence type="ECO:0000313" key="2">
    <source>
        <dbReference type="EMBL" id="TKD23006.1"/>
    </source>
</evidence>
<dbReference type="Proteomes" id="UP000310597">
    <property type="component" value="Unassembled WGS sequence"/>
</dbReference>
<dbReference type="GO" id="GO:0003676">
    <property type="term" value="F:nucleic acid binding"/>
    <property type="evidence" value="ECO:0007669"/>
    <property type="project" value="InterPro"/>
</dbReference>
<accession>A0A4U1JV07</accession>
<dbReference type="InterPro" id="IPR025364">
    <property type="entry name" value="DUF4268"/>
</dbReference>
<organism evidence="2 3">
    <name type="scientific">Rhodobacter capsulatus</name>
    <name type="common">Rhodopseudomonas capsulata</name>
    <dbReference type="NCBI Taxonomy" id="1061"/>
    <lineage>
        <taxon>Bacteria</taxon>
        <taxon>Pseudomonadati</taxon>
        <taxon>Pseudomonadota</taxon>
        <taxon>Alphaproteobacteria</taxon>
        <taxon>Rhodobacterales</taxon>
        <taxon>Rhodobacter group</taxon>
        <taxon>Rhodobacter</taxon>
    </lineage>
</organism>
<name>A0A4U1JV07_RHOCA</name>
<evidence type="ECO:0000259" key="1">
    <source>
        <dbReference type="Pfam" id="PF14088"/>
    </source>
</evidence>
<comment type="caution">
    <text evidence="2">The sequence shown here is derived from an EMBL/GenBank/DDBJ whole genome shotgun (WGS) entry which is preliminary data.</text>
</comment>
<gene>
    <name evidence="2" type="ORF">FBT96_04110</name>
</gene>